<dbReference type="AlphaFoldDB" id="A0ABD3GN65"/>
<evidence type="ECO:0000313" key="3">
    <source>
        <dbReference type="EMBL" id="KAL3679149.1"/>
    </source>
</evidence>
<organism evidence="3 4">
    <name type="scientific">Riccia sorocarpa</name>
    <dbReference type="NCBI Taxonomy" id="122646"/>
    <lineage>
        <taxon>Eukaryota</taxon>
        <taxon>Viridiplantae</taxon>
        <taxon>Streptophyta</taxon>
        <taxon>Embryophyta</taxon>
        <taxon>Marchantiophyta</taxon>
        <taxon>Marchantiopsida</taxon>
        <taxon>Marchantiidae</taxon>
        <taxon>Marchantiales</taxon>
        <taxon>Ricciaceae</taxon>
        <taxon>Riccia</taxon>
    </lineage>
</organism>
<keyword evidence="4" id="KW-1185">Reference proteome</keyword>
<feature type="domain" description="Reverse transcriptase zinc-binding" evidence="2">
    <location>
        <begin position="372"/>
        <end position="434"/>
    </location>
</feature>
<evidence type="ECO:0000259" key="2">
    <source>
        <dbReference type="Pfam" id="PF13966"/>
    </source>
</evidence>
<dbReference type="PANTHER" id="PTHR33116:SF78">
    <property type="entry name" value="OS12G0587133 PROTEIN"/>
    <property type="match status" value="1"/>
</dbReference>
<accession>A0ABD3GN65</accession>
<protein>
    <recommendedName>
        <fullName evidence="2">Reverse transcriptase zinc-binding domain-containing protein</fullName>
    </recommendedName>
</protein>
<gene>
    <name evidence="3" type="ORF">R1sor_022105</name>
</gene>
<feature type="region of interest" description="Disordered" evidence="1">
    <location>
        <begin position="566"/>
        <end position="604"/>
    </location>
</feature>
<dbReference type="Proteomes" id="UP001633002">
    <property type="component" value="Unassembled WGS sequence"/>
</dbReference>
<evidence type="ECO:0000256" key="1">
    <source>
        <dbReference type="SAM" id="MobiDB-lite"/>
    </source>
</evidence>
<dbReference type="Pfam" id="PF13966">
    <property type="entry name" value="zf-RVT"/>
    <property type="match status" value="1"/>
</dbReference>
<dbReference type="EMBL" id="JBJQOH010000007">
    <property type="protein sequence ID" value="KAL3679149.1"/>
    <property type="molecule type" value="Genomic_DNA"/>
</dbReference>
<dbReference type="InterPro" id="IPR026960">
    <property type="entry name" value="RVT-Znf"/>
</dbReference>
<name>A0ABD3GN65_9MARC</name>
<sequence length="697" mass="79756">MNFTYKLVARIIATRLKALIPLLVDSQQTGFVAGRNITENVLALKIGQEWADISGQQAVFIKLDFMKAFDRVSEDWLGNTGCEVAQEGQEFTYLGILAGCRMDEKKVAEEILRKVSAKLSHWSTRWLTQPGRIVLLKHVLAAMPTYQILAVGMTEKGMSRFESLCRNFVWGWNSEGNPRLATVAWWKIALRKEDGGLNWVPTTQKVAALQVRHLGHILTDKDCEWIHMAKSMIRQKLSTGANKQERKYWSAQEALLLLKQLKIPRAPLLTRMLKHWFSIRKFLRREGPNQEIPATASIQQLAQIATLYTNEGKEWAPTATRLLAAIKIREAIHLRDSTGRWKSLVTLGFTHRCAWTPLEFQHAGRWDKHRWKQRWQNLWKSNLTPRIKFWFWKIYHRGFLTGNRVARFLADEGSCRGCRSTIETTNHLWWNCPRESHRRSTLIQLVIPQEKFPHIGSILDLLDYCLGEQRNQLAICAVIYSYTIQRWKERCDLIFRNKRSQLPIRVILQNALNEVEAAAFKFVKEKMSTWLANRDAIHRWNDSFSVSPAQSNSAPHVAELFSRNNELRSPSSEQRDEEQAAPPDLSPPTAEAEGIPCPEGSFSHVSTDQVISMDCARRDGRGAKREQAGGGFEPGLERAGELGQAIFFVLGQAASRYAGRCIYGESEEEYCSCVSNAIHRPLGLGFVVRFVSEVQWM</sequence>
<reference evidence="3 4" key="1">
    <citation type="submission" date="2024-09" db="EMBL/GenBank/DDBJ databases">
        <title>Chromosome-scale assembly of Riccia sorocarpa.</title>
        <authorList>
            <person name="Paukszto L."/>
        </authorList>
    </citation>
    <scope>NUCLEOTIDE SEQUENCE [LARGE SCALE GENOMIC DNA]</scope>
    <source>
        <strain evidence="3">LP-2024</strain>
        <tissue evidence="3">Aerial parts of the thallus</tissue>
    </source>
</reference>
<comment type="caution">
    <text evidence="3">The sequence shown here is derived from an EMBL/GenBank/DDBJ whole genome shotgun (WGS) entry which is preliminary data.</text>
</comment>
<proteinExistence type="predicted"/>
<evidence type="ECO:0000313" key="4">
    <source>
        <dbReference type="Proteomes" id="UP001633002"/>
    </source>
</evidence>
<dbReference type="PANTHER" id="PTHR33116">
    <property type="entry name" value="REVERSE TRANSCRIPTASE ZINC-BINDING DOMAIN-CONTAINING PROTEIN-RELATED-RELATED"/>
    <property type="match status" value="1"/>
</dbReference>